<keyword evidence="3 5" id="KW-0170">Cobalt</keyword>
<dbReference type="GO" id="GO:0009350">
    <property type="term" value="C:ethanolamine ammonia-lyase complex"/>
    <property type="evidence" value="ECO:0007669"/>
    <property type="project" value="UniProtKB-UniRule"/>
</dbReference>
<keyword evidence="2 5" id="KW-0456">Lyase</keyword>
<dbReference type="Gene3D" id="1.10.30.40">
    <property type="entry name" value="Ethanolamine ammonia-lyase light chain (EutC), N-terminal domain"/>
    <property type="match status" value="1"/>
</dbReference>
<gene>
    <name evidence="5" type="primary">eutC</name>
    <name evidence="7" type="ordered locus">Lcho_2802</name>
</gene>
<reference evidence="7 8" key="1">
    <citation type="submission" date="2008-03" db="EMBL/GenBank/DDBJ databases">
        <title>Complete sequence of Leptothrix cholodnii SP-6.</title>
        <authorList>
            <consortium name="US DOE Joint Genome Institute"/>
            <person name="Copeland A."/>
            <person name="Lucas S."/>
            <person name="Lapidus A."/>
            <person name="Glavina del Rio T."/>
            <person name="Dalin E."/>
            <person name="Tice H."/>
            <person name="Bruce D."/>
            <person name="Goodwin L."/>
            <person name="Pitluck S."/>
            <person name="Chertkov O."/>
            <person name="Brettin T."/>
            <person name="Detter J.C."/>
            <person name="Han C."/>
            <person name="Kuske C.R."/>
            <person name="Schmutz J."/>
            <person name="Larimer F."/>
            <person name="Land M."/>
            <person name="Hauser L."/>
            <person name="Kyrpides N."/>
            <person name="Lykidis A."/>
            <person name="Emerson D."/>
            <person name="Richardson P."/>
        </authorList>
    </citation>
    <scope>NUCLEOTIDE SEQUENCE [LARGE SCALE GENOMIC DNA]</scope>
    <source>
        <strain evidence="8">ATCC 51168 / LMG 8142 / SP-6</strain>
    </source>
</reference>
<dbReference type="UniPathway" id="UPA00560"/>
<dbReference type="NCBIfam" id="NF003971">
    <property type="entry name" value="PRK05465.1"/>
    <property type="match status" value="1"/>
</dbReference>
<comment type="function">
    <text evidence="5">Catalyzes the deamination of various vicinal amino-alcohols to oxo compounds. Allows this organism to utilize ethanolamine as the sole source of nitrogen and carbon in the presence of external vitamin B12.</text>
</comment>
<feature type="region of interest" description="Disordered" evidence="6">
    <location>
        <begin position="249"/>
        <end position="286"/>
    </location>
</feature>
<feature type="binding site" evidence="5">
    <location>
        <position position="212"/>
    </location>
    <ligand>
        <name>adenosylcob(III)alamin</name>
        <dbReference type="ChEBI" id="CHEBI:18408"/>
    </ligand>
</feature>
<dbReference type="HAMAP" id="MF_00601">
    <property type="entry name" value="EutC"/>
    <property type="match status" value="1"/>
</dbReference>
<comment type="subcellular location">
    <subcellularLocation>
        <location evidence="5">Bacterial microcompartment</location>
    </subcellularLocation>
</comment>
<evidence type="ECO:0000256" key="3">
    <source>
        <dbReference type="ARBA" id="ARBA00023285"/>
    </source>
</evidence>
<dbReference type="GO" id="GO:0008851">
    <property type="term" value="F:ethanolamine ammonia-lyase activity"/>
    <property type="evidence" value="ECO:0007669"/>
    <property type="project" value="UniProtKB-UniRule"/>
</dbReference>
<dbReference type="PIRSF" id="PIRSF018982">
    <property type="entry name" value="EutC"/>
    <property type="match status" value="1"/>
</dbReference>
<dbReference type="PANTHER" id="PTHR39330">
    <property type="entry name" value="ETHANOLAMINE AMMONIA-LYASE LIGHT CHAIN"/>
    <property type="match status" value="1"/>
</dbReference>
<proteinExistence type="inferred from homology"/>
<comment type="similarity">
    <text evidence="5">Belongs to the EutC family.</text>
</comment>
<dbReference type="GO" id="GO:0031471">
    <property type="term" value="C:ethanolamine degradation polyhedral organelle"/>
    <property type="evidence" value="ECO:0007669"/>
    <property type="project" value="UniProtKB-UniRule"/>
</dbReference>
<dbReference type="EMBL" id="CP001013">
    <property type="protein sequence ID" value="ACB35067.1"/>
    <property type="molecule type" value="Genomic_DNA"/>
</dbReference>
<protein>
    <recommendedName>
        <fullName evidence="5">Ethanolamine ammonia-lyase small subunit</fullName>
        <shortName evidence="5">EAL small subunit</shortName>
        <ecNumber evidence="5">4.3.1.7</ecNumber>
    </recommendedName>
</protein>
<comment type="catalytic activity">
    <reaction evidence="5">
        <text>ethanolamine = acetaldehyde + NH4(+)</text>
        <dbReference type="Rhea" id="RHEA:15313"/>
        <dbReference type="ChEBI" id="CHEBI:15343"/>
        <dbReference type="ChEBI" id="CHEBI:28938"/>
        <dbReference type="ChEBI" id="CHEBI:57603"/>
        <dbReference type="EC" id="4.3.1.7"/>
    </reaction>
</comment>
<dbReference type="InterPro" id="IPR009246">
    <property type="entry name" value="EutC"/>
</dbReference>
<dbReference type="OrthoDB" id="114248at2"/>
<organism evidence="7 8">
    <name type="scientific">Leptothrix cholodnii (strain ATCC 51168 / LMG 8142 / SP-6)</name>
    <name type="common">Leptothrix discophora (strain SP-6)</name>
    <dbReference type="NCBI Taxonomy" id="395495"/>
    <lineage>
        <taxon>Bacteria</taxon>
        <taxon>Pseudomonadati</taxon>
        <taxon>Pseudomonadota</taxon>
        <taxon>Betaproteobacteria</taxon>
        <taxon>Burkholderiales</taxon>
        <taxon>Sphaerotilaceae</taxon>
        <taxon>Leptothrix</taxon>
    </lineage>
</organism>
<dbReference type="STRING" id="395495.Lcho_2802"/>
<keyword evidence="8" id="KW-1185">Reference proteome</keyword>
<accession>B1XXE7</accession>
<evidence type="ECO:0000256" key="1">
    <source>
        <dbReference type="ARBA" id="ARBA00022628"/>
    </source>
</evidence>
<comment type="cofactor">
    <cofactor evidence="5">
        <name>adenosylcob(III)alamin</name>
        <dbReference type="ChEBI" id="CHEBI:18408"/>
    </cofactor>
    <text evidence="5">Binds between the large and small subunits.</text>
</comment>
<dbReference type="AlphaFoldDB" id="B1XXE7"/>
<dbReference type="EC" id="4.3.1.7" evidence="5"/>
<sequence length="286" mass="30159">MTPPVTPARWDTLRRYTDARIALGRAGHSLPTAAHLAFQLAHAQARDAVHLPFDVRGVSAALQALGLESLSLHSAAIDRAVYLQRPDLGRRLDEPSRQALAQWRAGQSGRFDLAFVIADGLSALAVHQNAVALISATLARLRSDPVQTWSVAPIALVEEGRVAIGDEAGHGLRADAVVVLIGERPGLSSPDSLGIYITWAPGPGLTDASRNCISNVRPAGLSIDAAATRLHRLLAQARLRQLTGVALKDDVDEQPSALAPGQPKGDESDSFLLAPTGPGRPGSQPD</sequence>
<dbReference type="Pfam" id="PF05985">
    <property type="entry name" value="EutC"/>
    <property type="match status" value="1"/>
</dbReference>
<evidence type="ECO:0000313" key="7">
    <source>
        <dbReference type="EMBL" id="ACB35067.1"/>
    </source>
</evidence>
<name>B1XXE7_LEPCP</name>
<comment type="pathway">
    <text evidence="5">Amine and polyamine degradation; ethanolamine degradation.</text>
</comment>
<dbReference type="RefSeq" id="WP_012347821.1">
    <property type="nucleotide sequence ID" value="NC_010524.1"/>
</dbReference>
<keyword evidence="1 5" id="KW-0846">Cobalamin</keyword>
<evidence type="ECO:0000256" key="5">
    <source>
        <dbReference type="HAMAP-Rule" id="MF_00601"/>
    </source>
</evidence>
<keyword evidence="4 5" id="KW-1283">Bacterial microcompartment</keyword>
<dbReference type="GO" id="GO:0031419">
    <property type="term" value="F:cobalamin binding"/>
    <property type="evidence" value="ECO:0007669"/>
    <property type="project" value="UniProtKB-UniRule"/>
</dbReference>
<dbReference type="GO" id="GO:0006520">
    <property type="term" value="P:amino acid metabolic process"/>
    <property type="evidence" value="ECO:0007669"/>
    <property type="project" value="InterPro"/>
</dbReference>
<evidence type="ECO:0000313" key="8">
    <source>
        <dbReference type="Proteomes" id="UP000001693"/>
    </source>
</evidence>
<dbReference type="eggNOG" id="COG4302">
    <property type="taxonomic scope" value="Bacteria"/>
</dbReference>
<dbReference type="InterPro" id="IPR042255">
    <property type="entry name" value="EutC_N"/>
</dbReference>
<evidence type="ECO:0000256" key="6">
    <source>
        <dbReference type="SAM" id="MobiDB-lite"/>
    </source>
</evidence>
<dbReference type="HOGENOM" id="CLU_068224_1_0_4"/>
<feature type="binding site" evidence="5">
    <location>
        <position position="162"/>
    </location>
    <ligand>
        <name>adenosylcob(III)alamin</name>
        <dbReference type="ChEBI" id="CHEBI:18408"/>
    </ligand>
</feature>
<dbReference type="PANTHER" id="PTHR39330:SF1">
    <property type="entry name" value="ETHANOLAMINE AMMONIA-LYASE SMALL SUBUNIT"/>
    <property type="match status" value="1"/>
</dbReference>
<evidence type="ECO:0000256" key="2">
    <source>
        <dbReference type="ARBA" id="ARBA00023239"/>
    </source>
</evidence>
<dbReference type="KEGG" id="lch:Lcho_2802"/>
<dbReference type="Proteomes" id="UP000001693">
    <property type="component" value="Chromosome"/>
</dbReference>
<comment type="subunit">
    <text evidence="5">The basic unit is a heterodimer which dimerizes to form tetramers. The heterotetramers trimerize; 6 large subunits form a core ring with 6 small subunits projecting outwards.</text>
</comment>
<evidence type="ECO:0000256" key="4">
    <source>
        <dbReference type="ARBA" id="ARBA00024446"/>
    </source>
</evidence>
<dbReference type="GO" id="GO:0046336">
    <property type="term" value="P:ethanolamine catabolic process"/>
    <property type="evidence" value="ECO:0007669"/>
    <property type="project" value="UniProtKB-UniRule"/>
</dbReference>
<feature type="binding site" evidence="5">
    <location>
        <position position="183"/>
    </location>
    <ligand>
        <name>adenosylcob(III)alamin</name>
        <dbReference type="ChEBI" id="CHEBI:18408"/>
    </ligand>
</feature>
<dbReference type="InterPro" id="IPR042251">
    <property type="entry name" value="EutC_C"/>
</dbReference>
<dbReference type="Gene3D" id="3.40.50.11240">
    <property type="entry name" value="Ethanolamine ammonia-lyase light chain (EutC)"/>
    <property type="match status" value="1"/>
</dbReference>